<comment type="similarity">
    <text evidence="1">Belongs to the membrane fusion protein (MFP) (TC 8.A.1) family.</text>
</comment>
<dbReference type="Proteomes" id="UP001310248">
    <property type="component" value="Unassembled WGS sequence"/>
</dbReference>
<dbReference type="SUPFAM" id="SSF111369">
    <property type="entry name" value="HlyD-like secretion proteins"/>
    <property type="match status" value="1"/>
</dbReference>
<feature type="chain" id="PRO_5047338354" evidence="2">
    <location>
        <begin position="25"/>
        <end position="360"/>
    </location>
</feature>
<dbReference type="PANTHER" id="PTHR30469:SF20">
    <property type="entry name" value="EFFLUX RND TRANSPORTER PERIPLASMIC ADAPTOR SUBUNIT"/>
    <property type="match status" value="1"/>
</dbReference>
<dbReference type="Gene3D" id="2.40.30.170">
    <property type="match status" value="1"/>
</dbReference>
<dbReference type="PROSITE" id="PS51257">
    <property type="entry name" value="PROKAR_LIPOPROTEIN"/>
    <property type="match status" value="1"/>
</dbReference>
<dbReference type="InterPro" id="IPR058647">
    <property type="entry name" value="BSH_CzcB-like"/>
</dbReference>
<keyword evidence="2" id="KW-0732">Signal</keyword>
<dbReference type="EMBL" id="JAYDYW010000006">
    <property type="protein sequence ID" value="MEE1673927.1"/>
    <property type="molecule type" value="Genomic_DNA"/>
</dbReference>
<protein>
    <submittedName>
        <fullName evidence="4">Efflux RND transporter periplasmic adaptor subunit</fullName>
    </submittedName>
</protein>
<proteinExistence type="inferred from homology"/>
<gene>
    <name evidence="4" type="ORF">SNR37_003354</name>
</gene>
<keyword evidence="5" id="KW-1185">Reference proteome</keyword>
<evidence type="ECO:0000256" key="1">
    <source>
        <dbReference type="ARBA" id="ARBA00009477"/>
    </source>
</evidence>
<dbReference type="Pfam" id="PF25973">
    <property type="entry name" value="BSH_CzcB"/>
    <property type="match status" value="1"/>
</dbReference>
<evidence type="ECO:0000313" key="4">
    <source>
        <dbReference type="EMBL" id="MEE1673927.1"/>
    </source>
</evidence>
<dbReference type="Gene3D" id="1.10.287.470">
    <property type="entry name" value="Helix hairpin bin"/>
    <property type="match status" value="1"/>
</dbReference>
<evidence type="ECO:0000313" key="5">
    <source>
        <dbReference type="Proteomes" id="UP001310248"/>
    </source>
</evidence>
<name>A0ABU7G3F3_9ALTE</name>
<dbReference type="RefSeq" id="WP_329775153.1">
    <property type="nucleotide sequence ID" value="NZ_JAYDYW010000006.1"/>
</dbReference>
<accession>A0ABU7G3F3</accession>
<dbReference type="PANTHER" id="PTHR30469">
    <property type="entry name" value="MULTIDRUG RESISTANCE PROTEIN MDTA"/>
    <property type="match status" value="1"/>
</dbReference>
<feature type="domain" description="CzcB-like barrel-sandwich hybrid" evidence="3">
    <location>
        <begin position="62"/>
        <end position="187"/>
    </location>
</feature>
<comment type="caution">
    <text evidence="4">The sequence shown here is derived from an EMBL/GenBank/DDBJ whole genome shotgun (WGS) entry which is preliminary data.</text>
</comment>
<dbReference type="NCBIfam" id="TIGR01730">
    <property type="entry name" value="RND_mfp"/>
    <property type="match status" value="1"/>
</dbReference>
<feature type="signal peptide" evidence="2">
    <location>
        <begin position="1"/>
        <end position="24"/>
    </location>
</feature>
<dbReference type="Gene3D" id="2.40.50.100">
    <property type="match status" value="1"/>
</dbReference>
<evidence type="ECO:0000259" key="3">
    <source>
        <dbReference type="Pfam" id="PF25973"/>
    </source>
</evidence>
<reference evidence="5" key="1">
    <citation type="submission" date="2023-07" db="EMBL/GenBank/DDBJ databases">
        <title>Draft genome sequence of Agarivorans aestuarii strain ZMCS4, a CAZymes producing bacteria isolated from the marine brown algae Clodostephus spongiosus.</title>
        <authorList>
            <person name="Lorente B."/>
            <person name="Cabral C."/>
            <person name="Frias J."/>
            <person name="Faria J."/>
            <person name="Toubarro D."/>
        </authorList>
    </citation>
    <scope>NUCLEOTIDE SEQUENCE [LARGE SCALE GENOMIC DNA]</scope>
    <source>
        <strain evidence="5">ZMCS4</strain>
    </source>
</reference>
<organism evidence="4 5">
    <name type="scientific">Agarivorans aestuarii</name>
    <dbReference type="NCBI Taxonomy" id="1563703"/>
    <lineage>
        <taxon>Bacteria</taxon>
        <taxon>Pseudomonadati</taxon>
        <taxon>Pseudomonadota</taxon>
        <taxon>Gammaproteobacteria</taxon>
        <taxon>Alteromonadales</taxon>
        <taxon>Alteromonadaceae</taxon>
        <taxon>Agarivorans</taxon>
    </lineage>
</organism>
<sequence>MKYSYLAIALSATLLSACSNEQTAEISNVQLRPVKVISLSAAKQANSSYYNGVLQSSTSSKLAFRVPGTIQDILVTNGQSVSKGQVLARLDPHDYQVSLLELEAKLLEAKSAQALAHNEYQRVEQASQDNAIAPVNLNRALSGKQRADATVEVVNQNIQRAKDALRYTELRAPFDGVIAQRFAEEHEQAVPALRVFTLHQPEQLEAVIDVPENQISAFQMGQSAQISWHQSSDELNAKVSEIATVPDLIKQTYTVKLSLEKTIDDVYPGKPIQLTLTQPQLEQARYCLPHSALILDGANAKVYRVNNQRVEAVASEIVNQTQQQVCVSGDFKEADKIIVAGSRYLNEGQQVGHLLDAKEG</sequence>
<dbReference type="Gene3D" id="2.40.420.20">
    <property type="match status" value="1"/>
</dbReference>
<dbReference type="InterPro" id="IPR006143">
    <property type="entry name" value="RND_pump_MFP"/>
</dbReference>
<evidence type="ECO:0000256" key="2">
    <source>
        <dbReference type="SAM" id="SignalP"/>
    </source>
</evidence>